<dbReference type="Gene3D" id="3.40.350.10">
    <property type="entry name" value="Creatinase/prolidase N-terminal domain"/>
    <property type="match status" value="1"/>
</dbReference>
<sequence length="397" mass="43112">MDHEAYRHALDQTLHAEELAFPPEEYRQRRARVLAAMESVGVDALLVTDPGDVYYLTGYNTFEVSVHVALVFSPQGTVLQVPSIETGPAVVTAWVDEVIGYRWEGVGTVVEPLCDALAPFNTIGIDLWSPTVRPGLWNELQQRLGTGRFQPAGDVIDGVRLIKTASELDCLEVSARITAAGIQAALDVLGPGITDNAVAAAGAEAMLNAGSEFMSIQPIVTAGQRSSVIHMNHQRYVIEEGDPVFLEFGAAYLRYTAPMMKTAVVGTPSRAMMDVADLCRRLFETLTREMQPGQSFAEAAKAAVALLDEHRDRLFFSGVYGYAVGAGFPPSWVEGTGYIALDQDRCFEPGMVFHLPLCLRWPGHWGIGLSDTVVVTDNGARPITDNNGRLAFIRGEG</sequence>
<protein>
    <submittedName>
        <fullName evidence="3">Xaa-Pro aminopeptidase</fullName>
    </submittedName>
</protein>
<dbReference type="GO" id="GO:0004177">
    <property type="term" value="F:aminopeptidase activity"/>
    <property type="evidence" value="ECO:0007669"/>
    <property type="project" value="UniProtKB-KW"/>
</dbReference>
<dbReference type="SUPFAM" id="SSF55920">
    <property type="entry name" value="Creatinase/aminopeptidase"/>
    <property type="match status" value="1"/>
</dbReference>
<proteinExistence type="predicted"/>
<reference evidence="3" key="1">
    <citation type="journal article" date="2014" name="Int. J. Syst. Evol. Microbiol.">
        <title>Complete genome sequence of Corynebacterium casei LMG S-19264T (=DSM 44701T), isolated from a smear-ripened cheese.</title>
        <authorList>
            <consortium name="US DOE Joint Genome Institute (JGI-PGF)"/>
            <person name="Walter F."/>
            <person name="Albersmeier A."/>
            <person name="Kalinowski J."/>
            <person name="Ruckert C."/>
        </authorList>
    </citation>
    <scope>NUCLEOTIDE SEQUENCE</scope>
    <source>
        <strain evidence="3">KCTC 22169</strain>
    </source>
</reference>
<dbReference type="InterPro" id="IPR000587">
    <property type="entry name" value="Creatinase_N"/>
</dbReference>
<keyword evidence="4" id="KW-1185">Reference proteome</keyword>
<name>A0A918N5T7_9GAMM</name>
<accession>A0A918N5T7</accession>
<gene>
    <name evidence="3" type="ORF">GCM10007392_03510</name>
</gene>
<evidence type="ECO:0000313" key="4">
    <source>
        <dbReference type="Proteomes" id="UP000626148"/>
    </source>
</evidence>
<dbReference type="Proteomes" id="UP000626148">
    <property type="component" value="Unassembled WGS sequence"/>
</dbReference>
<dbReference type="InterPro" id="IPR029149">
    <property type="entry name" value="Creatin/AminoP/Spt16_N"/>
</dbReference>
<dbReference type="EMBL" id="BMXR01000001">
    <property type="protein sequence ID" value="GGX40157.1"/>
    <property type="molecule type" value="Genomic_DNA"/>
</dbReference>
<keyword evidence="3" id="KW-0031">Aminopeptidase</keyword>
<dbReference type="SUPFAM" id="SSF53092">
    <property type="entry name" value="Creatinase/prolidase N-terminal domain"/>
    <property type="match status" value="1"/>
</dbReference>
<dbReference type="PANTHER" id="PTHR46112">
    <property type="entry name" value="AMINOPEPTIDASE"/>
    <property type="match status" value="1"/>
</dbReference>
<keyword evidence="3" id="KW-0645">Protease</keyword>
<reference evidence="3" key="2">
    <citation type="submission" date="2020-09" db="EMBL/GenBank/DDBJ databases">
        <authorList>
            <person name="Sun Q."/>
            <person name="Kim S."/>
        </authorList>
    </citation>
    <scope>NUCLEOTIDE SEQUENCE</scope>
    <source>
        <strain evidence="3">KCTC 22169</strain>
    </source>
</reference>
<evidence type="ECO:0000313" key="3">
    <source>
        <dbReference type="EMBL" id="GGX40157.1"/>
    </source>
</evidence>
<dbReference type="InterPro" id="IPR000994">
    <property type="entry name" value="Pept_M24"/>
</dbReference>
<dbReference type="AlphaFoldDB" id="A0A918N5T7"/>
<dbReference type="Pfam" id="PF00557">
    <property type="entry name" value="Peptidase_M24"/>
    <property type="match status" value="1"/>
</dbReference>
<evidence type="ECO:0000259" key="2">
    <source>
        <dbReference type="Pfam" id="PF01321"/>
    </source>
</evidence>
<dbReference type="CDD" id="cd01066">
    <property type="entry name" value="APP_MetAP"/>
    <property type="match status" value="1"/>
</dbReference>
<dbReference type="PANTHER" id="PTHR46112:SF2">
    <property type="entry name" value="XAA-PRO AMINOPEPTIDASE P-RELATED"/>
    <property type="match status" value="1"/>
</dbReference>
<feature type="domain" description="Creatinase N-terminal" evidence="2">
    <location>
        <begin position="29"/>
        <end position="162"/>
    </location>
</feature>
<feature type="domain" description="Peptidase M24" evidence="1">
    <location>
        <begin position="170"/>
        <end position="377"/>
    </location>
</feature>
<dbReference type="InterPro" id="IPR050659">
    <property type="entry name" value="Peptidase_M24B"/>
</dbReference>
<dbReference type="Pfam" id="PF01321">
    <property type="entry name" value="Creatinase_N"/>
    <property type="match status" value="1"/>
</dbReference>
<organism evidence="3 4">
    <name type="scientific">Saccharospirillum salsuginis</name>
    <dbReference type="NCBI Taxonomy" id="418750"/>
    <lineage>
        <taxon>Bacteria</taxon>
        <taxon>Pseudomonadati</taxon>
        <taxon>Pseudomonadota</taxon>
        <taxon>Gammaproteobacteria</taxon>
        <taxon>Oceanospirillales</taxon>
        <taxon>Saccharospirillaceae</taxon>
        <taxon>Saccharospirillum</taxon>
    </lineage>
</organism>
<keyword evidence="3" id="KW-0378">Hydrolase</keyword>
<dbReference type="InterPro" id="IPR036005">
    <property type="entry name" value="Creatinase/aminopeptidase-like"/>
</dbReference>
<comment type="caution">
    <text evidence="3">The sequence shown here is derived from an EMBL/GenBank/DDBJ whole genome shotgun (WGS) entry which is preliminary data.</text>
</comment>
<evidence type="ECO:0000259" key="1">
    <source>
        <dbReference type="Pfam" id="PF00557"/>
    </source>
</evidence>
<dbReference type="Gene3D" id="3.90.230.10">
    <property type="entry name" value="Creatinase/methionine aminopeptidase superfamily"/>
    <property type="match status" value="1"/>
</dbReference>
<dbReference type="RefSeq" id="WP_189606765.1">
    <property type="nucleotide sequence ID" value="NZ_BMXR01000001.1"/>
</dbReference>